<evidence type="ECO:0000313" key="5">
    <source>
        <dbReference type="Proteomes" id="UP000289856"/>
    </source>
</evidence>
<dbReference type="RefSeq" id="WP_130604685.1">
    <property type="nucleotide sequence ID" value="NZ_AP019400.1"/>
</dbReference>
<name>A0A3T1CY41_9BACL</name>
<dbReference type="PANTHER" id="PTHR31157">
    <property type="entry name" value="SCP DOMAIN-CONTAINING PROTEIN"/>
    <property type="match status" value="1"/>
</dbReference>
<feature type="chain" id="PRO_5019542221" description="Copper amine oxidase-like N-terminal domain-containing protein" evidence="1">
    <location>
        <begin position="26"/>
        <end position="483"/>
    </location>
</feature>
<organism evidence="4 5">
    <name type="scientific">Cohnella abietis</name>
    <dbReference type="NCBI Taxonomy" id="2507935"/>
    <lineage>
        <taxon>Bacteria</taxon>
        <taxon>Bacillati</taxon>
        <taxon>Bacillota</taxon>
        <taxon>Bacilli</taxon>
        <taxon>Bacillales</taxon>
        <taxon>Paenibacillaceae</taxon>
        <taxon>Cohnella</taxon>
    </lineage>
</organism>
<feature type="signal peptide" evidence="1">
    <location>
        <begin position="1"/>
        <end position="25"/>
    </location>
</feature>
<dbReference type="SUPFAM" id="SSF55797">
    <property type="entry name" value="PR-1-like"/>
    <property type="match status" value="1"/>
</dbReference>
<dbReference type="Pfam" id="PF07833">
    <property type="entry name" value="Cu_amine_oxidN1"/>
    <property type="match status" value="1"/>
</dbReference>
<accession>A0A3T1CY41</accession>
<evidence type="ECO:0000256" key="1">
    <source>
        <dbReference type="SAM" id="SignalP"/>
    </source>
</evidence>
<dbReference type="OrthoDB" id="2020910at2"/>
<keyword evidence="1" id="KW-0732">Signal</keyword>
<keyword evidence="5" id="KW-1185">Reference proteome</keyword>
<evidence type="ECO:0008006" key="6">
    <source>
        <dbReference type="Google" id="ProtNLM"/>
    </source>
</evidence>
<dbReference type="AlphaFoldDB" id="A0A3T1CY41"/>
<dbReference type="InterPro" id="IPR036582">
    <property type="entry name" value="Mao_N_sf"/>
</dbReference>
<dbReference type="SUPFAM" id="SSF55383">
    <property type="entry name" value="Copper amine oxidase, domain N"/>
    <property type="match status" value="1"/>
</dbReference>
<evidence type="ECO:0000259" key="3">
    <source>
        <dbReference type="Pfam" id="PF07833"/>
    </source>
</evidence>
<dbReference type="PANTHER" id="PTHR31157:SF1">
    <property type="entry name" value="SCP DOMAIN-CONTAINING PROTEIN"/>
    <property type="match status" value="1"/>
</dbReference>
<dbReference type="InterPro" id="IPR012854">
    <property type="entry name" value="Cu_amine_oxidase-like_N"/>
</dbReference>
<evidence type="ECO:0000259" key="2">
    <source>
        <dbReference type="Pfam" id="PF00188"/>
    </source>
</evidence>
<dbReference type="EMBL" id="AP019400">
    <property type="protein sequence ID" value="BBI30754.1"/>
    <property type="molecule type" value="Genomic_DNA"/>
</dbReference>
<feature type="domain" description="SCP" evidence="2">
    <location>
        <begin position="190"/>
        <end position="294"/>
    </location>
</feature>
<feature type="domain" description="Copper amine oxidase-like N-terminal" evidence="3">
    <location>
        <begin position="36"/>
        <end position="153"/>
    </location>
</feature>
<dbReference type="InterPro" id="IPR035940">
    <property type="entry name" value="CAP_sf"/>
</dbReference>
<evidence type="ECO:0000313" key="4">
    <source>
        <dbReference type="EMBL" id="BBI30754.1"/>
    </source>
</evidence>
<proteinExistence type="predicted"/>
<gene>
    <name evidence="4" type="ORF">KCTCHS21_01530</name>
</gene>
<dbReference type="Gene3D" id="3.40.33.10">
    <property type="entry name" value="CAP"/>
    <property type="match status" value="1"/>
</dbReference>
<dbReference type="Gene3D" id="3.30.457.10">
    <property type="entry name" value="Copper amine oxidase-like, N-terminal domain"/>
    <property type="match status" value="1"/>
</dbReference>
<dbReference type="CDD" id="cd05379">
    <property type="entry name" value="CAP_bacterial"/>
    <property type="match status" value="1"/>
</dbReference>
<dbReference type="InterPro" id="IPR014044">
    <property type="entry name" value="CAP_dom"/>
</dbReference>
<sequence length="483" mass="54289">MKFKKLGLLCLILCVTLSVPIHVFADGKTSDITVFVEGKPVNFSDAQPISIKGRTMVPLRAVFEAMGAKVDWDNANQRVTATYKKDNKTVVLQLTIGSPFIQRTISDQYNNTRTFVQKLDTPAQTIKGSTLIPLRASGESLGSEVKWDNANQIASLNYLSILDLPQSFPEYKVIGSIWDQSTEELNAFFATNALRLSAGTKNPLTLNVELSKVARIKAKDIYTHNTVEHESVTLGTPQAMLSKAGISFASMGENLARGFTAGDKVVEGWHQSPSHFATIKTESYTEMGIGLYNNFWAQEFIISSSKDSFKLYHDRVALVDNYNTKISAAKTDAEIKQLSDARDKALFDYDVKANADKSKTRELNNIFFFDFVSKKFPGKFTIYEDRDLDEGYQYYVDHQVVLTQNYKTAKSVMEFKIAPSGINNSSVMGLVKDILSKKLMLSMPTFDNDVKEALKADDSWFSRTYDGERIEFEYSDGYLYLRF</sequence>
<reference evidence="4 5" key="1">
    <citation type="submission" date="2019-01" db="EMBL/GenBank/DDBJ databases">
        <title>Complete genome sequence of Cohnella hallensis HS21 isolated from Korean fir (Abies koreana) rhizospheric soil.</title>
        <authorList>
            <person name="Jiang L."/>
            <person name="Kang S.W."/>
            <person name="Kim S."/>
            <person name="Jung J."/>
            <person name="Kim C.Y."/>
            <person name="Kim D.H."/>
            <person name="Kim S.W."/>
            <person name="Lee J."/>
        </authorList>
    </citation>
    <scope>NUCLEOTIDE SEQUENCE [LARGE SCALE GENOMIC DNA]</scope>
    <source>
        <strain evidence="4 5">HS21</strain>
    </source>
</reference>
<dbReference type="Pfam" id="PF00188">
    <property type="entry name" value="CAP"/>
    <property type="match status" value="1"/>
</dbReference>
<dbReference type="Proteomes" id="UP000289856">
    <property type="component" value="Chromosome"/>
</dbReference>
<protein>
    <recommendedName>
        <fullName evidence="6">Copper amine oxidase-like N-terminal domain-containing protein</fullName>
    </recommendedName>
</protein>
<dbReference type="KEGG" id="cohn:KCTCHS21_01530"/>